<dbReference type="AlphaFoldDB" id="A0A3P3VVU9"/>
<dbReference type="InterPro" id="IPR033749">
    <property type="entry name" value="Polyprenyl_synt_CS"/>
</dbReference>
<evidence type="ECO:0000256" key="4">
    <source>
        <dbReference type="ARBA" id="ARBA00022723"/>
    </source>
</evidence>
<dbReference type="GO" id="GO:0004659">
    <property type="term" value="F:prenyltransferase activity"/>
    <property type="evidence" value="ECO:0007669"/>
    <property type="project" value="InterPro"/>
</dbReference>
<dbReference type="RefSeq" id="WP_124974122.1">
    <property type="nucleotide sequence ID" value="NZ_RQVS01000026.1"/>
</dbReference>
<protein>
    <submittedName>
        <fullName evidence="7">Polyprenyl synthetase family protein</fullName>
    </submittedName>
</protein>
<dbReference type="SUPFAM" id="SSF48576">
    <property type="entry name" value="Terpenoid synthases"/>
    <property type="match status" value="1"/>
</dbReference>
<keyword evidence="8" id="KW-1185">Reference proteome</keyword>
<name>A0A3P3VVU9_9MICO</name>
<comment type="similarity">
    <text evidence="2 6">Belongs to the FPP/GGPP synthase family.</text>
</comment>
<dbReference type="GO" id="GO:0046872">
    <property type="term" value="F:metal ion binding"/>
    <property type="evidence" value="ECO:0007669"/>
    <property type="project" value="UniProtKB-KW"/>
</dbReference>
<dbReference type="InterPro" id="IPR000092">
    <property type="entry name" value="Polyprenyl_synt"/>
</dbReference>
<evidence type="ECO:0000313" key="7">
    <source>
        <dbReference type="EMBL" id="RRJ85569.1"/>
    </source>
</evidence>
<evidence type="ECO:0000256" key="2">
    <source>
        <dbReference type="ARBA" id="ARBA00006706"/>
    </source>
</evidence>
<proteinExistence type="inferred from homology"/>
<keyword evidence="4" id="KW-0479">Metal-binding</keyword>
<dbReference type="CDD" id="cd00685">
    <property type="entry name" value="Trans_IPPS_HT"/>
    <property type="match status" value="1"/>
</dbReference>
<organism evidence="7 8">
    <name type="scientific">Gulosibacter macacae</name>
    <dbReference type="NCBI Taxonomy" id="2488791"/>
    <lineage>
        <taxon>Bacteria</taxon>
        <taxon>Bacillati</taxon>
        <taxon>Actinomycetota</taxon>
        <taxon>Actinomycetes</taxon>
        <taxon>Micrococcales</taxon>
        <taxon>Microbacteriaceae</taxon>
        <taxon>Gulosibacter</taxon>
    </lineage>
</organism>
<accession>A0A3P3VVU9</accession>
<keyword evidence="3 6" id="KW-0808">Transferase</keyword>
<dbReference type="PANTHER" id="PTHR12001:SF85">
    <property type="entry name" value="SHORT CHAIN ISOPRENYL DIPHOSPHATE SYNTHASE"/>
    <property type="match status" value="1"/>
</dbReference>
<evidence type="ECO:0000256" key="1">
    <source>
        <dbReference type="ARBA" id="ARBA00001946"/>
    </source>
</evidence>
<comment type="caution">
    <text evidence="7">The sequence shown here is derived from an EMBL/GenBank/DDBJ whole genome shotgun (WGS) entry which is preliminary data.</text>
</comment>
<comment type="cofactor">
    <cofactor evidence="1">
        <name>Mg(2+)</name>
        <dbReference type="ChEBI" id="CHEBI:18420"/>
    </cofactor>
</comment>
<dbReference type="Gene3D" id="1.10.600.10">
    <property type="entry name" value="Farnesyl Diphosphate Synthase"/>
    <property type="match status" value="1"/>
</dbReference>
<gene>
    <name evidence="7" type="ORF">EG850_12875</name>
</gene>
<evidence type="ECO:0000256" key="3">
    <source>
        <dbReference type="ARBA" id="ARBA00022679"/>
    </source>
</evidence>
<dbReference type="EMBL" id="RQVS01000026">
    <property type="protein sequence ID" value="RRJ85569.1"/>
    <property type="molecule type" value="Genomic_DNA"/>
</dbReference>
<dbReference type="PANTHER" id="PTHR12001">
    <property type="entry name" value="GERANYLGERANYL PYROPHOSPHATE SYNTHASE"/>
    <property type="match status" value="1"/>
</dbReference>
<dbReference type="SFLD" id="SFLDS00005">
    <property type="entry name" value="Isoprenoid_Synthase_Type_I"/>
    <property type="match status" value="1"/>
</dbReference>
<dbReference type="OrthoDB" id="4497239at2"/>
<evidence type="ECO:0000313" key="8">
    <source>
        <dbReference type="Proteomes" id="UP000274391"/>
    </source>
</evidence>
<reference evidence="7 8" key="1">
    <citation type="submission" date="2018-11" db="EMBL/GenBank/DDBJ databases">
        <title>YIM 102482-1 draft genome.</title>
        <authorList>
            <person name="Li G."/>
            <person name="Jiang Y."/>
        </authorList>
    </citation>
    <scope>NUCLEOTIDE SEQUENCE [LARGE SCALE GENOMIC DNA]</scope>
    <source>
        <strain evidence="7 8">YIM 102482-1</strain>
    </source>
</reference>
<dbReference type="Proteomes" id="UP000274391">
    <property type="component" value="Unassembled WGS sequence"/>
</dbReference>
<sequence length="372" mass="40754">MFDTTVSHTTGNDTTTEIETEIRKIIDARAARSGAYGVHFLELCDLAAAQLNGGKLLRPRLLMGAFDALTTERTVTAATRSVALEIAAAVEILHFAFLLHDDIIDEDLLRRGRPNLVGHLAGKTSSAKQTAMEQGISDARRLHWARSSGILVGDLMLTIAHQAFARARVSEEYRLRLLDLLDATVTETLAGEYCDVGLADGCITPDLELVLNMTRMKTAAYTFELPLRVASIICGSDHRLEQQLGSVGRHLGLAFQLQDDLLSAFGQSETHGKDPYSDFREGKETALIAYARMTHAWPSIEQLIGAEEFSEESGRRIQNLLIECGAQQFVESMVQDQIRAALSMLSAHDGVVPTAVSQFILTFVDALDGRRA</sequence>
<keyword evidence="5" id="KW-0460">Magnesium</keyword>
<evidence type="ECO:0000256" key="5">
    <source>
        <dbReference type="ARBA" id="ARBA00022842"/>
    </source>
</evidence>
<evidence type="ECO:0000256" key="6">
    <source>
        <dbReference type="RuleBase" id="RU004466"/>
    </source>
</evidence>
<dbReference type="Pfam" id="PF00348">
    <property type="entry name" value="polyprenyl_synt"/>
    <property type="match status" value="1"/>
</dbReference>
<dbReference type="InterPro" id="IPR008949">
    <property type="entry name" value="Isoprenoid_synthase_dom_sf"/>
</dbReference>
<dbReference type="GO" id="GO:0008299">
    <property type="term" value="P:isoprenoid biosynthetic process"/>
    <property type="evidence" value="ECO:0007669"/>
    <property type="project" value="InterPro"/>
</dbReference>
<dbReference type="PROSITE" id="PS00723">
    <property type="entry name" value="POLYPRENYL_SYNTHASE_1"/>
    <property type="match status" value="1"/>
</dbReference>